<proteinExistence type="predicted"/>
<evidence type="ECO:0000313" key="2">
    <source>
        <dbReference type="EMBL" id="KAE9249519.1"/>
    </source>
</evidence>
<evidence type="ECO:0000256" key="1">
    <source>
        <dbReference type="SAM" id="Phobius"/>
    </source>
</evidence>
<gene>
    <name evidence="2" type="ORF">PF002_g5264</name>
</gene>
<evidence type="ECO:0000313" key="3">
    <source>
        <dbReference type="Proteomes" id="UP000440367"/>
    </source>
</evidence>
<protein>
    <submittedName>
        <fullName evidence="2">Uncharacterized protein</fullName>
    </submittedName>
</protein>
<keyword evidence="1" id="KW-0812">Transmembrane</keyword>
<accession>A0A6A4A5A2</accession>
<feature type="transmembrane region" description="Helical" evidence="1">
    <location>
        <begin position="65"/>
        <end position="89"/>
    </location>
</feature>
<organism evidence="2 3">
    <name type="scientific">Phytophthora fragariae</name>
    <dbReference type="NCBI Taxonomy" id="53985"/>
    <lineage>
        <taxon>Eukaryota</taxon>
        <taxon>Sar</taxon>
        <taxon>Stramenopiles</taxon>
        <taxon>Oomycota</taxon>
        <taxon>Peronosporomycetes</taxon>
        <taxon>Peronosporales</taxon>
        <taxon>Peronosporaceae</taxon>
        <taxon>Phytophthora</taxon>
    </lineage>
</organism>
<name>A0A6A4A5A2_9STRA</name>
<dbReference type="AlphaFoldDB" id="A0A6A4A5A2"/>
<dbReference type="EMBL" id="QXGD01000170">
    <property type="protein sequence ID" value="KAE9249519.1"/>
    <property type="molecule type" value="Genomic_DNA"/>
</dbReference>
<feature type="transmembrane region" description="Helical" evidence="1">
    <location>
        <begin position="29"/>
        <end position="49"/>
    </location>
</feature>
<sequence length="117" mass="13753">MVLNLDLWDACLWQYCAVQKNDEVRRLRGAGYAYCVWGALFAVFMRVLADDKENYGEYGWMLRKWWVTACATFYAYPTGLTMSVGSTLCHMRVLTKRLEPRVAAKRRHIKLFWMDLA</sequence>
<keyword evidence="1" id="KW-0472">Membrane</keyword>
<dbReference type="Proteomes" id="UP000440367">
    <property type="component" value="Unassembled WGS sequence"/>
</dbReference>
<comment type="caution">
    <text evidence="2">The sequence shown here is derived from an EMBL/GenBank/DDBJ whole genome shotgun (WGS) entry which is preliminary data.</text>
</comment>
<keyword evidence="1" id="KW-1133">Transmembrane helix</keyword>
<reference evidence="2 3" key="1">
    <citation type="submission" date="2018-08" db="EMBL/GenBank/DDBJ databases">
        <title>Genomic investigation of the strawberry pathogen Phytophthora fragariae indicates pathogenicity is determined by transcriptional variation in three key races.</title>
        <authorList>
            <person name="Adams T.M."/>
            <person name="Armitage A.D."/>
            <person name="Sobczyk M.K."/>
            <person name="Bates H.J."/>
            <person name="Dunwell J.M."/>
            <person name="Nellist C.F."/>
            <person name="Harrison R.J."/>
        </authorList>
    </citation>
    <scope>NUCLEOTIDE SEQUENCE [LARGE SCALE GENOMIC DNA]</scope>
    <source>
        <strain evidence="2 3">BC-1</strain>
    </source>
</reference>